<dbReference type="InterPro" id="IPR037294">
    <property type="entry name" value="ABC_BtuC-like"/>
</dbReference>
<dbReference type="Gene3D" id="1.10.3470.10">
    <property type="entry name" value="ABC transporter involved in vitamin B12 uptake, BtuC"/>
    <property type="match status" value="1"/>
</dbReference>
<dbReference type="RefSeq" id="WP_062279393.1">
    <property type="nucleotide sequence ID" value="NZ_DF968181.1"/>
</dbReference>
<dbReference type="SUPFAM" id="SSF81345">
    <property type="entry name" value="ABC transporter involved in vitamin B12 uptake, BtuC"/>
    <property type="match status" value="1"/>
</dbReference>
<feature type="transmembrane region" description="Helical" evidence="8">
    <location>
        <begin position="203"/>
        <end position="222"/>
    </location>
</feature>
<feature type="transmembrane region" description="Helical" evidence="8">
    <location>
        <begin position="69"/>
        <end position="89"/>
    </location>
</feature>
<keyword evidence="6 8" id="KW-1133">Transmembrane helix</keyword>
<gene>
    <name evidence="9" type="ORF">ATC1_13229</name>
</gene>
<keyword evidence="4" id="KW-1003">Cell membrane</keyword>
<evidence type="ECO:0000256" key="6">
    <source>
        <dbReference type="ARBA" id="ARBA00022989"/>
    </source>
</evidence>
<feature type="transmembrane region" description="Helical" evidence="8">
    <location>
        <begin position="101"/>
        <end position="119"/>
    </location>
</feature>
<dbReference type="CDD" id="cd06550">
    <property type="entry name" value="TM_ABC_iron-siderophores_like"/>
    <property type="match status" value="1"/>
</dbReference>
<feature type="transmembrane region" description="Helical" evidence="8">
    <location>
        <begin position="7"/>
        <end position="31"/>
    </location>
</feature>
<dbReference type="EMBL" id="DF968181">
    <property type="protein sequence ID" value="GAP40262.1"/>
    <property type="molecule type" value="Genomic_DNA"/>
</dbReference>
<dbReference type="OrthoDB" id="9792889at2"/>
<dbReference type="GO" id="GO:0022857">
    <property type="term" value="F:transmembrane transporter activity"/>
    <property type="evidence" value="ECO:0007669"/>
    <property type="project" value="InterPro"/>
</dbReference>
<evidence type="ECO:0000313" key="10">
    <source>
        <dbReference type="Proteomes" id="UP000053370"/>
    </source>
</evidence>
<evidence type="ECO:0000313" key="9">
    <source>
        <dbReference type="EMBL" id="GAP40262.1"/>
    </source>
</evidence>
<dbReference type="PANTHER" id="PTHR30472:SF70">
    <property type="entry name" value="MOLYBDATE IMPORT SYSTEM PERMEASE PROTEIN MOLB"/>
    <property type="match status" value="1"/>
</dbReference>
<evidence type="ECO:0000256" key="8">
    <source>
        <dbReference type="SAM" id="Phobius"/>
    </source>
</evidence>
<feature type="transmembrane region" description="Helical" evidence="8">
    <location>
        <begin position="315"/>
        <end position="334"/>
    </location>
</feature>
<dbReference type="InterPro" id="IPR000522">
    <property type="entry name" value="ABC_transptr_permease_BtuC"/>
</dbReference>
<evidence type="ECO:0000256" key="5">
    <source>
        <dbReference type="ARBA" id="ARBA00022692"/>
    </source>
</evidence>
<sequence>MKQERKAIYFTSVNVILIAVLLAAIVISFMFGRYPVSPKELLGILSSRIFTISPFWEEKMETVVFNIRLPRILMACLVGCCLSAAGAAYQGVFQNPMAAPDILGALSGAAFGAALAILFNASSKLITISAFLFSLLTVFLVYFISFHVEGKKVIGLILTGIMVSSLFSSGTSFIKLVADPNDQLPSITYWLMGSLSGTTKKDVLFVIIPMSLGLIPLYLLRWRINILTLGDDEARTMGINVQLLRLAVILCSTLITAASVSVSGMIGWVGLVIPHFSRKIVGNNYKHLMPASMTLGALFLLIVDNFSRNLLPTEIPLGILTAFIGAPFFIYLLTRKGDSF</sequence>
<dbReference type="GO" id="GO:0005886">
    <property type="term" value="C:plasma membrane"/>
    <property type="evidence" value="ECO:0007669"/>
    <property type="project" value="UniProtKB-SubCell"/>
</dbReference>
<organism evidence="9">
    <name type="scientific">Flexilinea flocculi</name>
    <dbReference type="NCBI Taxonomy" id="1678840"/>
    <lineage>
        <taxon>Bacteria</taxon>
        <taxon>Bacillati</taxon>
        <taxon>Chloroflexota</taxon>
        <taxon>Anaerolineae</taxon>
        <taxon>Anaerolineales</taxon>
        <taxon>Anaerolineaceae</taxon>
        <taxon>Flexilinea</taxon>
    </lineage>
</organism>
<accession>A0A0S7BTB4</accession>
<keyword evidence="3" id="KW-0813">Transport</keyword>
<dbReference type="Proteomes" id="UP000053370">
    <property type="component" value="Unassembled WGS sequence"/>
</dbReference>
<dbReference type="STRING" id="1678840.ATC1_13229"/>
<evidence type="ECO:0000256" key="1">
    <source>
        <dbReference type="ARBA" id="ARBA00004651"/>
    </source>
</evidence>
<keyword evidence="5 8" id="KW-0812">Transmembrane</keyword>
<dbReference type="GO" id="GO:0033214">
    <property type="term" value="P:siderophore-iron import into cell"/>
    <property type="evidence" value="ECO:0007669"/>
    <property type="project" value="TreeGrafter"/>
</dbReference>
<comment type="similarity">
    <text evidence="2">Belongs to the binding-protein-dependent transport system permease family. FecCD subfamily.</text>
</comment>
<evidence type="ECO:0000256" key="2">
    <source>
        <dbReference type="ARBA" id="ARBA00007935"/>
    </source>
</evidence>
<reference evidence="9" key="1">
    <citation type="journal article" date="2015" name="Genome Announc.">
        <title>Draft Genome Sequence of Anaerolineae Strain TC1, a Novel Isolate from a Methanogenic Wastewater Treatment System.</title>
        <authorList>
            <person name="Matsuura N."/>
            <person name="Tourlousse D.M."/>
            <person name="Sun L."/>
            <person name="Toyonaga M."/>
            <person name="Kuroda K."/>
            <person name="Ohashi A."/>
            <person name="Cruz R."/>
            <person name="Yamaguchi T."/>
            <person name="Sekiguchi Y."/>
        </authorList>
    </citation>
    <scope>NUCLEOTIDE SEQUENCE [LARGE SCALE GENOMIC DNA]</scope>
    <source>
        <strain evidence="9">TC1</strain>
    </source>
</reference>
<comment type="subcellular location">
    <subcellularLocation>
        <location evidence="1">Cell membrane</location>
        <topology evidence="1">Multi-pass membrane protein</topology>
    </subcellularLocation>
</comment>
<proteinExistence type="inferred from homology"/>
<dbReference type="PANTHER" id="PTHR30472">
    <property type="entry name" value="FERRIC ENTEROBACTIN TRANSPORT SYSTEM PERMEASE PROTEIN"/>
    <property type="match status" value="1"/>
</dbReference>
<dbReference type="AlphaFoldDB" id="A0A0S7BTB4"/>
<name>A0A0S7BTB4_9CHLR</name>
<feature type="transmembrane region" description="Helical" evidence="8">
    <location>
        <begin position="153"/>
        <end position="174"/>
    </location>
</feature>
<protein>
    <submittedName>
        <fullName evidence="9">ABC-type Fe3+-siderophore transport system, permease component</fullName>
    </submittedName>
</protein>
<dbReference type="Pfam" id="PF01032">
    <property type="entry name" value="FecCD"/>
    <property type="match status" value="1"/>
</dbReference>
<keyword evidence="7 8" id="KW-0472">Membrane</keyword>
<evidence type="ECO:0000256" key="7">
    <source>
        <dbReference type="ARBA" id="ARBA00023136"/>
    </source>
</evidence>
<feature type="transmembrane region" description="Helical" evidence="8">
    <location>
        <begin position="125"/>
        <end position="146"/>
    </location>
</feature>
<feature type="transmembrane region" description="Helical" evidence="8">
    <location>
        <begin position="285"/>
        <end position="303"/>
    </location>
</feature>
<dbReference type="PATRIC" id="fig|1678840.3.peg.1482"/>
<feature type="transmembrane region" description="Helical" evidence="8">
    <location>
        <begin position="243"/>
        <end position="273"/>
    </location>
</feature>
<dbReference type="FunFam" id="1.10.3470.10:FF:000001">
    <property type="entry name" value="Vitamin B12 ABC transporter permease BtuC"/>
    <property type="match status" value="1"/>
</dbReference>
<evidence type="ECO:0000256" key="4">
    <source>
        <dbReference type="ARBA" id="ARBA00022475"/>
    </source>
</evidence>
<evidence type="ECO:0000256" key="3">
    <source>
        <dbReference type="ARBA" id="ARBA00022448"/>
    </source>
</evidence>
<keyword evidence="10" id="KW-1185">Reference proteome</keyword>